<dbReference type="InterPro" id="IPR025269">
    <property type="entry name" value="SAM-like_dom"/>
</dbReference>
<name>A0A9X1U2C6_9BACT</name>
<dbReference type="GO" id="GO:0006310">
    <property type="term" value="P:DNA recombination"/>
    <property type="evidence" value="ECO:0007669"/>
    <property type="project" value="UniProtKB-KW"/>
</dbReference>
<dbReference type="InterPro" id="IPR011010">
    <property type="entry name" value="DNA_brk_join_enz"/>
</dbReference>
<dbReference type="PROSITE" id="PS51898">
    <property type="entry name" value="TYR_RECOMBINASE"/>
    <property type="match status" value="1"/>
</dbReference>
<gene>
    <name evidence="5" type="ORF">L0661_19045</name>
</gene>
<dbReference type="PANTHER" id="PTHR30349:SF64">
    <property type="entry name" value="PROPHAGE INTEGRASE INTD-RELATED"/>
    <property type="match status" value="1"/>
</dbReference>
<dbReference type="EMBL" id="JAKFFV010000011">
    <property type="protein sequence ID" value="MCF2500426.1"/>
    <property type="molecule type" value="Genomic_DNA"/>
</dbReference>
<evidence type="ECO:0000313" key="6">
    <source>
        <dbReference type="Proteomes" id="UP001139411"/>
    </source>
</evidence>
<dbReference type="InterPro" id="IPR002104">
    <property type="entry name" value="Integrase_catalytic"/>
</dbReference>
<reference evidence="5" key="1">
    <citation type="submission" date="2022-01" db="EMBL/GenBank/DDBJ databases">
        <title>Novel species in genus Dyadobacter.</title>
        <authorList>
            <person name="Ma C."/>
        </authorList>
    </citation>
    <scope>NUCLEOTIDE SEQUENCE</scope>
    <source>
        <strain evidence="5">CY357</strain>
    </source>
</reference>
<organism evidence="5 6">
    <name type="scientific">Dyadobacter chenhuakuii</name>
    <dbReference type="NCBI Taxonomy" id="2909339"/>
    <lineage>
        <taxon>Bacteria</taxon>
        <taxon>Pseudomonadati</taxon>
        <taxon>Bacteroidota</taxon>
        <taxon>Cytophagia</taxon>
        <taxon>Cytophagales</taxon>
        <taxon>Spirosomataceae</taxon>
        <taxon>Dyadobacter</taxon>
    </lineage>
</organism>
<dbReference type="GO" id="GO:0003677">
    <property type="term" value="F:DNA binding"/>
    <property type="evidence" value="ECO:0007669"/>
    <property type="project" value="UniProtKB-KW"/>
</dbReference>
<sequence length="321" mass="36831">MSIGNEITIEALKASVTGVAEKKIMFLEQFAKHNARLVELKGTDYAHGTILRYNTSYQHTKEYIKWKFKSQDIEIDKLNYEFITDFEFWLKTQKKCGHNTTMRYLGYCKKIVLGLIKTGSLPRDPFFGYKVHKKETNRAALTEKELKVLANKKFPSARLSQVRDIFLFSCYTGLSYVDVQKLTRSEITVGQDGEQWLIINRQKTDSQSRVLLLPVPLQIIAQYENEPQCEISGKLLPVSSNQKMNAYLKEIAAVCGIDRNISFHIARHTFATTVTLSNGVPMESVSKMLGHSNIRTTQIYAKIVDRKISEDMRSLREKLSK</sequence>
<evidence type="ECO:0000313" key="5">
    <source>
        <dbReference type="EMBL" id="MCF2500426.1"/>
    </source>
</evidence>
<dbReference type="InterPro" id="IPR010998">
    <property type="entry name" value="Integrase_recombinase_N"/>
</dbReference>
<evidence type="ECO:0000259" key="4">
    <source>
        <dbReference type="PROSITE" id="PS51898"/>
    </source>
</evidence>
<evidence type="ECO:0000256" key="1">
    <source>
        <dbReference type="ARBA" id="ARBA00008857"/>
    </source>
</evidence>
<keyword evidence="2" id="KW-0238">DNA-binding</keyword>
<protein>
    <submittedName>
        <fullName evidence="5">Site-specific integrase</fullName>
    </submittedName>
</protein>
<dbReference type="Pfam" id="PF00589">
    <property type="entry name" value="Phage_integrase"/>
    <property type="match status" value="1"/>
</dbReference>
<dbReference type="RefSeq" id="WP_235178808.1">
    <property type="nucleotide sequence ID" value="NZ_JAKFFV010000011.1"/>
</dbReference>
<feature type="domain" description="Tyr recombinase" evidence="4">
    <location>
        <begin position="136"/>
        <end position="317"/>
    </location>
</feature>
<dbReference type="Proteomes" id="UP001139411">
    <property type="component" value="Unassembled WGS sequence"/>
</dbReference>
<dbReference type="InterPro" id="IPR050090">
    <property type="entry name" value="Tyrosine_recombinase_XerCD"/>
</dbReference>
<dbReference type="Gene3D" id="1.10.443.10">
    <property type="entry name" value="Intergrase catalytic core"/>
    <property type="match status" value="1"/>
</dbReference>
<dbReference type="AlphaFoldDB" id="A0A9X1U2C6"/>
<accession>A0A9X1U2C6</accession>
<evidence type="ECO:0000256" key="3">
    <source>
        <dbReference type="ARBA" id="ARBA00023172"/>
    </source>
</evidence>
<comment type="similarity">
    <text evidence="1">Belongs to the 'phage' integrase family.</text>
</comment>
<dbReference type="Gene3D" id="1.10.150.130">
    <property type="match status" value="1"/>
</dbReference>
<keyword evidence="3" id="KW-0233">DNA recombination</keyword>
<dbReference type="CDD" id="cd01185">
    <property type="entry name" value="INTN1_C_like"/>
    <property type="match status" value="1"/>
</dbReference>
<dbReference type="InterPro" id="IPR013762">
    <property type="entry name" value="Integrase-like_cat_sf"/>
</dbReference>
<proteinExistence type="inferred from homology"/>
<dbReference type="SUPFAM" id="SSF56349">
    <property type="entry name" value="DNA breaking-rejoining enzymes"/>
    <property type="match status" value="1"/>
</dbReference>
<comment type="caution">
    <text evidence="5">The sequence shown here is derived from an EMBL/GenBank/DDBJ whole genome shotgun (WGS) entry which is preliminary data.</text>
</comment>
<dbReference type="GO" id="GO:0015074">
    <property type="term" value="P:DNA integration"/>
    <property type="evidence" value="ECO:0007669"/>
    <property type="project" value="InterPro"/>
</dbReference>
<dbReference type="PANTHER" id="PTHR30349">
    <property type="entry name" value="PHAGE INTEGRASE-RELATED"/>
    <property type="match status" value="1"/>
</dbReference>
<dbReference type="Pfam" id="PF13102">
    <property type="entry name" value="Phage_int_SAM_5"/>
    <property type="match status" value="1"/>
</dbReference>
<evidence type="ECO:0000256" key="2">
    <source>
        <dbReference type="ARBA" id="ARBA00023125"/>
    </source>
</evidence>